<dbReference type="GO" id="GO:0006013">
    <property type="term" value="P:mannose metabolic process"/>
    <property type="evidence" value="ECO:0007669"/>
    <property type="project" value="InterPro"/>
</dbReference>
<evidence type="ECO:0000256" key="1">
    <source>
        <dbReference type="ARBA" id="ARBA00000365"/>
    </source>
</evidence>
<keyword evidence="9" id="KW-1185">Reference proteome</keyword>
<dbReference type="InterPro" id="IPR037094">
    <property type="entry name" value="Glyco_hydro_38_cen_sf"/>
</dbReference>
<keyword evidence="4" id="KW-0479">Metal-binding</keyword>
<dbReference type="Gene3D" id="1.20.1270.50">
    <property type="entry name" value="Glycoside hydrolase family 38, central domain"/>
    <property type="match status" value="1"/>
</dbReference>
<dbReference type="InterPro" id="IPR015341">
    <property type="entry name" value="Glyco_hydro_38_cen"/>
</dbReference>
<comment type="catalytic activity">
    <reaction evidence="1">
        <text>Hydrolysis of terminal, non-reducing alpha-D-mannose residues in alpha-D-mannosides.</text>
        <dbReference type="EC" id="3.2.1.24"/>
    </reaction>
</comment>
<evidence type="ECO:0000256" key="3">
    <source>
        <dbReference type="ARBA" id="ARBA00012752"/>
    </source>
</evidence>
<dbReference type="Gene3D" id="3.20.110.10">
    <property type="entry name" value="Glycoside hydrolase 38, N terminal domain"/>
    <property type="match status" value="1"/>
</dbReference>
<dbReference type="GO" id="GO:0046872">
    <property type="term" value="F:metal ion binding"/>
    <property type="evidence" value="ECO:0007669"/>
    <property type="project" value="UniProtKB-KW"/>
</dbReference>
<accession>A0A7R8XDZ7</accession>
<dbReference type="FunFam" id="2.70.98.30:FF:000001">
    <property type="entry name" value="alpha-mannosidase 2C1 isoform X2"/>
    <property type="match status" value="1"/>
</dbReference>
<dbReference type="InterPro" id="IPR054723">
    <property type="entry name" value="Ams1-like_N"/>
</dbReference>
<dbReference type="Pfam" id="PF22907">
    <property type="entry name" value="Ams1-like_1st"/>
    <property type="match status" value="1"/>
</dbReference>
<evidence type="ECO:0000259" key="7">
    <source>
        <dbReference type="SMART" id="SM00872"/>
    </source>
</evidence>
<dbReference type="InterPro" id="IPR011682">
    <property type="entry name" value="Glyco_hydro_38_C"/>
</dbReference>
<dbReference type="Pfam" id="PF09261">
    <property type="entry name" value="Alpha-mann_mid"/>
    <property type="match status" value="1"/>
</dbReference>
<dbReference type="InterPro" id="IPR027291">
    <property type="entry name" value="Glyco_hydro_38_N_sf"/>
</dbReference>
<dbReference type="SUPFAM" id="SSF74650">
    <property type="entry name" value="Galactose mutarotase-like"/>
    <property type="match status" value="1"/>
</dbReference>
<evidence type="ECO:0000256" key="4">
    <source>
        <dbReference type="ARBA" id="ARBA00022723"/>
    </source>
</evidence>
<dbReference type="Proteomes" id="UP000677054">
    <property type="component" value="Unassembled WGS sequence"/>
</dbReference>
<dbReference type="GO" id="GO:0030246">
    <property type="term" value="F:carbohydrate binding"/>
    <property type="evidence" value="ECO:0007669"/>
    <property type="project" value="InterPro"/>
</dbReference>
<dbReference type="EMBL" id="LR900380">
    <property type="protein sequence ID" value="CAD7245479.1"/>
    <property type="molecule type" value="Genomic_DNA"/>
</dbReference>
<organism evidence="8">
    <name type="scientific">Darwinula stevensoni</name>
    <dbReference type="NCBI Taxonomy" id="69355"/>
    <lineage>
        <taxon>Eukaryota</taxon>
        <taxon>Metazoa</taxon>
        <taxon>Ecdysozoa</taxon>
        <taxon>Arthropoda</taxon>
        <taxon>Crustacea</taxon>
        <taxon>Oligostraca</taxon>
        <taxon>Ostracoda</taxon>
        <taxon>Podocopa</taxon>
        <taxon>Podocopida</taxon>
        <taxon>Darwinulocopina</taxon>
        <taxon>Darwinuloidea</taxon>
        <taxon>Darwinulidae</taxon>
        <taxon>Darwinula</taxon>
    </lineage>
</organism>
<evidence type="ECO:0000256" key="2">
    <source>
        <dbReference type="ARBA" id="ARBA00009792"/>
    </source>
</evidence>
<dbReference type="AlphaFoldDB" id="A0A7R8XDZ7"/>
<keyword evidence="6" id="KW-0326">Glycosidase</keyword>
<dbReference type="Pfam" id="PF17677">
    <property type="entry name" value="Glyco_hydro38C2"/>
    <property type="match status" value="1"/>
</dbReference>
<dbReference type="EC" id="3.2.1.24" evidence="3"/>
<dbReference type="SUPFAM" id="SSF88688">
    <property type="entry name" value="Families 57/38 glycoside transferase middle domain"/>
    <property type="match status" value="1"/>
</dbReference>
<dbReference type="InterPro" id="IPR011330">
    <property type="entry name" value="Glyco_hydro/deAcase_b/a-brl"/>
</dbReference>
<dbReference type="InterPro" id="IPR011013">
    <property type="entry name" value="Gal_mutarotase_sf_dom"/>
</dbReference>
<dbReference type="SMART" id="SM00872">
    <property type="entry name" value="Alpha-mann_mid"/>
    <property type="match status" value="1"/>
</dbReference>
<dbReference type="Pfam" id="PF01074">
    <property type="entry name" value="Glyco_hydro_38N"/>
    <property type="match status" value="1"/>
</dbReference>
<dbReference type="FunFam" id="3.20.110.10:FF:000002">
    <property type="entry name" value="alpha-mannosidase 2C1 isoform X1"/>
    <property type="match status" value="1"/>
</dbReference>
<comment type="similarity">
    <text evidence="2">Belongs to the glycosyl hydrolase 38 family.</text>
</comment>
<dbReference type="PANTHER" id="PTHR46017">
    <property type="entry name" value="ALPHA-MANNOSIDASE 2C1"/>
    <property type="match status" value="1"/>
</dbReference>
<dbReference type="GO" id="GO:0009313">
    <property type="term" value="P:oligosaccharide catabolic process"/>
    <property type="evidence" value="ECO:0007669"/>
    <property type="project" value="TreeGrafter"/>
</dbReference>
<evidence type="ECO:0000256" key="5">
    <source>
        <dbReference type="ARBA" id="ARBA00022801"/>
    </source>
</evidence>
<evidence type="ECO:0000313" key="9">
    <source>
        <dbReference type="Proteomes" id="UP000677054"/>
    </source>
</evidence>
<name>A0A7R8XDZ7_9CRUS</name>
<gene>
    <name evidence="8" type="ORF">DSTB1V02_LOCUS5352</name>
</gene>
<dbReference type="Gene3D" id="2.70.98.30">
    <property type="entry name" value="Golgi alpha-mannosidase II, domain 4"/>
    <property type="match status" value="1"/>
</dbReference>
<proteinExistence type="inferred from homology"/>
<dbReference type="PANTHER" id="PTHR46017:SF1">
    <property type="entry name" value="ALPHA-MANNOSIDASE 2C1"/>
    <property type="match status" value="1"/>
</dbReference>
<dbReference type="FunFam" id="1.20.1270.50:FF:000004">
    <property type="entry name" value="alpha-mannosidase 2C1 isoform X1"/>
    <property type="match status" value="1"/>
</dbReference>
<dbReference type="InterPro" id="IPR041147">
    <property type="entry name" value="GH38_C"/>
</dbReference>
<dbReference type="Pfam" id="PF07748">
    <property type="entry name" value="Glyco_hydro_38C"/>
    <property type="match status" value="1"/>
</dbReference>
<protein>
    <recommendedName>
        <fullName evidence="3">alpha-mannosidase</fullName>
        <ecNumber evidence="3">3.2.1.24</ecNumber>
    </recommendedName>
</protein>
<evidence type="ECO:0000313" key="8">
    <source>
        <dbReference type="EMBL" id="CAD7245479.1"/>
    </source>
</evidence>
<reference evidence="8" key="1">
    <citation type="submission" date="2020-11" db="EMBL/GenBank/DDBJ databases">
        <authorList>
            <person name="Tran Van P."/>
        </authorList>
    </citation>
    <scope>NUCLEOTIDE SEQUENCE</scope>
</reference>
<keyword evidence="5" id="KW-0378">Hydrolase</keyword>
<dbReference type="OrthoDB" id="10261055at2759"/>
<feature type="domain" description="Glycoside hydrolase family 38 central" evidence="7">
    <location>
        <begin position="541"/>
        <end position="628"/>
    </location>
</feature>
<dbReference type="EMBL" id="CAJPEV010000863">
    <property type="protein sequence ID" value="CAG0889167.1"/>
    <property type="molecule type" value="Genomic_DNA"/>
</dbReference>
<dbReference type="InterPro" id="IPR028995">
    <property type="entry name" value="Glyco_hydro_57/38_cen_sf"/>
</dbReference>
<dbReference type="InterPro" id="IPR000602">
    <property type="entry name" value="Glyco_hydro_38_N"/>
</dbReference>
<dbReference type="SUPFAM" id="SSF88713">
    <property type="entry name" value="Glycoside hydrolase/deacetylase"/>
    <property type="match status" value="1"/>
</dbReference>
<dbReference type="GO" id="GO:0004559">
    <property type="term" value="F:alpha-mannosidase activity"/>
    <property type="evidence" value="ECO:0007669"/>
    <property type="project" value="UniProtKB-EC"/>
</dbReference>
<sequence length="1095" mass="124005">MERRLVAPLRKNPRTTLERIEKAITKNLFKDTNLYGRLYLKTKPVTELYHWSPEERKQSWLKIPKPWTWDCPWTPVEIGHSFGPTWSTHWFKVDHGCPTVVVEIPEEWKGEEVHLCWDSGSEALLFSSEGFPLQGLSSQHRDRRHYVMSKNHDPSAGYRREYYIEMACNGDFGAGAFQIGPPDEEKTYQLRTVELRVFDNVAFGLMMDLEVMHDVGRFCSPDDPFTTTAVYTGNHILNLLAAGKQFSRGALAGFCRDAVAFGKEFFAQESSGSGHTAIGIGNCHIDSAWLWPVRETIRKCARSWSTSIRLMEEFPHYVFACSQAQQLEWVQDYYPSLFEEIRKFAAEGRFVPVGGAWVEMDGNIPSGEAFIRHFLLGQRFFLKEFGFKCQEFWLPDTFGYSAQIPQILKHVGLEYFLTQKMSWNLVNKFPHNHFVWEGLDGSTVLAHFPPSNTYVDEVKVENLVTLMKELKDKGRTRQSVMLYGYGDGGGGPTRTMLERAQRLRHLPGLPRVQLGVPKVFWEGLKEEEANLCRWVGELYLELHNGTYTTQLRKEAELKRLNRRCERSLQDVEFLLTLLIAKKMIDDDTLARLKSELVGGWKKVLLNQFHDILPGSSIEMVNVEARQTFQEVLNLTGNLQRHALQILGKRGPSGVGDTSASTLFVNPLSWQVEKVCRIGGYLPEVKGDIQKIPASEEAFVFVSLDPLSVQSVNKFLSPSAPVTIGKVGGYFSLENSNLRAKIDQYGRLISLCVKKASPEDEDNGDGDADSEWREAVPRGQYANQLCLFQDIPLFWDAWDVMDYHLETRTPLNGGFGAEMGTPKEVEGMSGPLVVAVEWSMKVGDKSQLLQRISLSADSPYLEMDTTVHWFESHKMLKVEFPMNVLCREATYDIQFGHLRRPTHANTSWDAAKFEVCGHKWGEMGEHGFGVGVLNDGKYGWNATGNILSLSLLRSPKSPDANADMGTHNFRYAIFPHHGTFQEAGIIQRSYEFNMDWTSSQISGSLSHTLGEVSHPGVILETAKPAEDGNKSYVLRLYEAFGARVQNVRVKLVGDVKSVALCSGLEEKKRELILLPNNSIQLSFTPFQIHSLFVTVD</sequence>
<evidence type="ECO:0000256" key="6">
    <source>
        <dbReference type="ARBA" id="ARBA00023295"/>
    </source>
</evidence>